<comment type="caution">
    <text evidence="6">The sequence shown here is derived from an EMBL/GenBank/DDBJ whole genome shotgun (WGS) entry which is preliminary data.</text>
</comment>
<accession>A0A9D1J6H6</accession>
<dbReference type="InterPro" id="IPR005790">
    <property type="entry name" value="DNA_polIII_delta"/>
</dbReference>
<dbReference type="Proteomes" id="UP000886744">
    <property type="component" value="Unassembled WGS sequence"/>
</dbReference>
<evidence type="ECO:0000313" key="6">
    <source>
        <dbReference type="EMBL" id="HIR62139.1"/>
    </source>
</evidence>
<dbReference type="EMBL" id="DVHI01000020">
    <property type="protein sequence ID" value="HIR62139.1"/>
    <property type="molecule type" value="Genomic_DNA"/>
</dbReference>
<dbReference type="GO" id="GO:0009360">
    <property type="term" value="C:DNA polymerase III complex"/>
    <property type="evidence" value="ECO:0007669"/>
    <property type="project" value="InterPro"/>
</dbReference>
<keyword evidence="3" id="KW-0235">DNA replication</keyword>
<reference evidence="6" key="2">
    <citation type="journal article" date="2021" name="PeerJ">
        <title>Extensive microbial diversity within the chicken gut microbiome revealed by metagenomics and culture.</title>
        <authorList>
            <person name="Gilroy R."/>
            <person name="Ravi A."/>
            <person name="Getino M."/>
            <person name="Pursley I."/>
            <person name="Horton D.L."/>
            <person name="Alikhan N.F."/>
            <person name="Baker D."/>
            <person name="Gharbi K."/>
            <person name="Hall N."/>
            <person name="Watson M."/>
            <person name="Adriaenssens E.M."/>
            <person name="Foster-Nyarko E."/>
            <person name="Jarju S."/>
            <person name="Secka A."/>
            <person name="Antonio M."/>
            <person name="Oren A."/>
            <person name="Chaudhuri R.R."/>
            <person name="La Ragione R."/>
            <person name="Hildebrand F."/>
            <person name="Pallen M.J."/>
        </authorList>
    </citation>
    <scope>NUCLEOTIDE SEQUENCE</scope>
    <source>
        <strain evidence="6">ChiHjej13B12-12457</strain>
    </source>
</reference>
<name>A0A9D1J6H6_9BACT</name>
<dbReference type="Gene3D" id="1.10.8.60">
    <property type="match status" value="1"/>
</dbReference>
<gene>
    <name evidence="6" type="primary">holA</name>
    <name evidence="6" type="ORF">IAC94_01275</name>
</gene>
<proteinExistence type="predicted"/>
<evidence type="ECO:0000256" key="1">
    <source>
        <dbReference type="ARBA" id="ARBA00022679"/>
    </source>
</evidence>
<evidence type="ECO:0000259" key="5">
    <source>
        <dbReference type="Pfam" id="PF06144"/>
    </source>
</evidence>
<evidence type="ECO:0000256" key="2">
    <source>
        <dbReference type="ARBA" id="ARBA00022695"/>
    </source>
</evidence>
<dbReference type="PANTHER" id="PTHR34388:SF1">
    <property type="entry name" value="DNA POLYMERASE III SUBUNIT DELTA"/>
    <property type="match status" value="1"/>
</dbReference>
<evidence type="ECO:0000256" key="3">
    <source>
        <dbReference type="ARBA" id="ARBA00022705"/>
    </source>
</evidence>
<dbReference type="AlphaFoldDB" id="A0A9D1J6H6"/>
<evidence type="ECO:0000313" key="7">
    <source>
        <dbReference type="Proteomes" id="UP000886744"/>
    </source>
</evidence>
<dbReference type="GO" id="GO:0003887">
    <property type="term" value="F:DNA-directed DNA polymerase activity"/>
    <property type="evidence" value="ECO:0007669"/>
    <property type="project" value="UniProtKB-KW"/>
</dbReference>
<keyword evidence="2 6" id="KW-0548">Nucleotidyltransferase</keyword>
<dbReference type="Gene3D" id="3.40.50.300">
    <property type="entry name" value="P-loop containing nucleotide triphosphate hydrolases"/>
    <property type="match status" value="1"/>
</dbReference>
<keyword evidence="4" id="KW-0239">DNA-directed DNA polymerase</keyword>
<dbReference type="NCBIfam" id="TIGR01128">
    <property type="entry name" value="holA"/>
    <property type="match status" value="1"/>
</dbReference>
<dbReference type="Gene3D" id="1.20.272.10">
    <property type="match status" value="1"/>
</dbReference>
<dbReference type="InterPro" id="IPR010372">
    <property type="entry name" value="DNA_pol3_delta_N"/>
</dbReference>
<reference evidence="6" key="1">
    <citation type="submission" date="2020-10" db="EMBL/GenBank/DDBJ databases">
        <authorList>
            <person name="Gilroy R."/>
        </authorList>
    </citation>
    <scope>NUCLEOTIDE SEQUENCE</scope>
    <source>
        <strain evidence="6">ChiHjej13B12-12457</strain>
    </source>
</reference>
<dbReference type="GO" id="GO:0006261">
    <property type="term" value="P:DNA-templated DNA replication"/>
    <property type="evidence" value="ECO:0007669"/>
    <property type="project" value="TreeGrafter"/>
</dbReference>
<dbReference type="GO" id="GO:0003677">
    <property type="term" value="F:DNA binding"/>
    <property type="evidence" value="ECO:0007669"/>
    <property type="project" value="InterPro"/>
</dbReference>
<dbReference type="SUPFAM" id="SSF52540">
    <property type="entry name" value="P-loop containing nucleoside triphosphate hydrolases"/>
    <property type="match status" value="1"/>
</dbReference>
<dbReference type="PANTHER" id="PTHR34388">
    <property type="entry name" value="DNA POLYMERASE III SUBUNIT DELTA"/>
    <property type="match status" value="1"/>
</dbReference>
<protein>
    <submittedName>
        <fullName evidence="6">DNA polymerase III subunit delta</fullName>
        <ecNumber evidence="6">2.7.7.7</ecNumber>
    </submittedName>
</protein>
<dbReference type="Pfam" id="PF06144">
    <property type="entry name" value="DNA_pol3_delta"/>
    <property type="match status" value="1"/>
</dbReference>
<feature type="domain" description="DNA polymerase III delta N-terminal" evidence="5">
    <location>
        <begin position="26"/>
        <end position="140"/>
    </location>
</feature>
<organism evidence="6 7">
    <name type="scientific">Candidatus Coprenecus avistercoris</name>
    <dbReference type="NCBI Taxonomy" id="2840730"/>
    <lineage>
        <taxon>Bacteria</taxon>
        <taxon>Pseudomonadati</taxon>
        <taxon>Bacteroidota</taxon>
        <taxon>Bacteroidia</taxon>
        <taxon>Bacteroidales</taxon>
        <taxon>Rikenellaceae</taxon>
        <taxon>Rikenellaceae incertae sedis</taxon>
        <taxon>Candidatus Coprenecus</taxon>
    </lineage>
</organism>
<dbReference type="EC" id="2.7.7.7" evidence="6"/>
<evidence type="ECO:0000256" key="4">
    <source>
        <dbReference type="ARBA" id="ARBA00022932"/>
    </source>
</evidence>
<sequence length="344" mass="38824">MAKIDTAGQYESLRKEIESGNFKPVYILMGEEPFYPERLCSLIMERALQPHERDFNQTVLYGADTSAEEIVSICERYPMMAERTLVVVREAQALKKPEGLGVYLDHISPTTILVLLFSGKNMDKRTSFYKKAAKSCVIFESVKVREEAMPRWIESWFRSIGRSIEPQGAMLLAEYAGNDLRKISVESDKLLKAVPESQKTITAADIEQNVGISREFNTGELTSALAVRDGDKAFRIAWFFGESPRQYPLQMTLGFLFFFFSKVEMIHAIMLRDRISAKDAASKAGVYYSYAGPYLSAVRSYSLRGTMRVISWIRECDWRSKSNSGGNASEGELLTELVGKILSA</sequence>
<dbReference type="InterPro" id="IPR027417">
    <property type="entry name" value="P-loop_NTPase"/>
</dbReference>
<keyword evidence="1 6" id="KW-0808">Transferase</keyword>